<keyword evidence="10 15" id="KW-0274">FAD</keyword>
<dbReference type="SMART" id="SM00904">
    <property type="entry name" value="Flavokinase"/>
    <property type="match status" value="1"/>
</dbReference>
<evidence type="ECO:0000256" key="15">
    <source>
        <dbReference type="PIRNR" id="PIRNR004491"/>
    </source>
</evidence>
<dbReference type="AlphaFoldDB" id="A0A379EXS9"/>
<comment type="similarity">
    <text evidence="15">Belongs to the ribF family.</text>
</comment>
<dbReference type="Gene3D" id="2.40.30.30">
    <property type="entry name" value="Riboflavin kinase-like"/>
    <property type="match status" value="1"/>
</dbReference>
<dbReference type="SUPFAM" id="SSF52374">
    <property type="entry name" value="Nucleotidylyl transferase"/>
    <property type="match status" value="1"/>
</dbReference>
<dbReference type="FunFam" id="2.40.30.30:FF:000003">
    <property type="entry name" value="Riboflavin biosynthesis protein"/>
    <property type="match status" value="1"/>
</dbReference>
<evidence type="ECO:0000256" key="3">
    <source>
        <dbReference type="ARBA" id="ARBA00005201"/>
    </source>
</evidence>
<keyword evidence="4 15" id="KW-0285">Flavoprotein</keyword>
<dbReference type="CDD" id="cd02064">
    <property type="entry name" value="FAD_synthetase_N"/>
    <property type="match status" value="1"/>
</dbReference>
<dbReference type="InterPro" id="IPR015865">
    <property type="entry name" value="Riboflavin_kinase_bac/euk"/>
</dbReference>
<evidence type="ECO:0000313" key="18">
    <source>
        <dbReference type="Proteomes" id="UP000254235"/>
    </source>
</evidence>
<dbReference type="Proteomes" id="UP000254235">
    <property type="component" value="Unassembled WGS sequence"/>
</dbReference>
<dbReference type="InterPro" id="IPR015864">
    <property type="entry name" value="FAD_synthase"/>
</dbReference>
<dbReference type="UniPathway" id="UPA00277">
    <property type="reaction ID" value="UER00407"/>
</dbReference>
<sequence length="342" mass="38953">MHLASITINLQLDNHRNKVGRRRYIMKTIFLKDLNTNELAVEAPVLATIGFFDGVHLGHQFLISRMAEMAERDGLKSMVITFDRPPRQVLQCNYKPKMLSTLDEKLEKFAQTAVNYVVVLHFDTALAQLTSKQFMQNVLQRQLNVCKLVMGYDNRFGHNRTESFDDYVHFGKEIGIEVCRNTALSIDKFNISSSIIRQFIESGDMEKATRCLGVPYSLRGEVVHGYQNGHKLGFPTANIDISKTEKLLPEMGVYAVRVSILGNSKKYDGMLNIGTRPTFNGRNISVEVNIFDFSDDLYGRIIEVSFITRIRSTQKFSSIDALANQMKLDAKQIRTILKNNKN</sequence>
<accession>A0A379EXS9</accession>
<keyword evidence="12" id="KW-0511">Multifunctional enzyme</keyword>
<dbReference type="PANTHER" id="PTHR22749:SF6">
    <property type="entry name" value="RIBOFLAVIN KINASE"/>
    <property type="match status" value="1"/>
</dbReference>
<evidence type="ECO:0000256" key="8">
    <source>
        <dbReference type="ARBA" id="ARBA00022741"/>
    </source>
</evidence>
<comment type="pathway">
    <text evidence="2 15">Cofactor biosynthesis; FAD biosynthesis; FAD from FMN: step 1/1.</text>
</comment>
<dbReference type="GO" id="GO:0008531">
    <property type="term" value="F:riboflavin kinase activity"/>
    <property type="evidence" value="ECO:0007669"/>
    <property type="project" value="UniProtKB-UniRule"/>
</dbReference>
<organism evidence="17 18">
    <name type="scientific">Prevotella pallens</name>
    <dbReference type="NCBI Taxonomy" id="60133"/>
    <lineage>
        <taxon>Bacteria</taxon>
        <taxon>Pseudomonadati</taxon>
        <taxon>Bacteroidota</taxon>
        <taxon>Bacteroidia</taxon>
        <taxon>Bacteroidales</taxon>
        <taxon>Prevotellaceae</taxon>
        <taxon>Prevotella</taxon>
    </lineage>
</organism>
<dbReference type="EMBL" id="UGTP01000001">
    <property type="protein sequence ID" value="SUC11209.1"/>
    <property type="molecule type" value="Genomic_DNA"/>
</dbReference>
<dbReference type="PANTHER" id="PTHR22749">
    <property type="entry name" value="RIBOFLAVIN KINASE/FMN ADENYLYLTRANSFERASE"/>
    <property type="match status" value="1"/>
</dbReference>
<evidence type="ECO:0000256" key="1">
    <source>
        <dbReference type="ARBA" id="ARBA00002121"/>
    </source>
</evidence>
<keyword evidence="7 15" id="KW-0548">Nucleotidyltransferase</keyword>
<evidence type="ECO:0000256" key="12">
    <source>
        <dbReference type="ARBA" id="ARBA00023268"/>
    </source>
</evidence>
<evidence type="ECO:0000256" key="11">
    <source>
        <dbReference type="ARBA" id="ARBA00022840"/>
    </source>
</evidence>
<comment type="catalytic activity">
    <reaction evidence="14 15">
        <text>FMN + ATP + H(+) = FAD + diphosphate</text>
        <dbReference type="Rhea" id="RHEA:17237"/>
        <dbReference type="ChEBI" id="CHEBI:15378"/>
        <dbReference type="ChEBI" id="CHEBI:30616"/>
        <dbReference type="ChEBI" id="CHEBI:33019"/>
        <dbReference type="ChEBI" id="CHEBI:57692"/>
        <dbReference type="ChEBI" id="CHEBI:58210"/>
        <dbReference type="EC" id="2.7.7.2"/>
    </reaction>
</comment>
<dbReference type="Gene3D" id="3.40.50.620">
    <property type="entry name" value="HUPs"/>
    <property type="match status" value="1"/>
</dbReference>
<dbReference type="SUPFAM" id="SSF82114">
    <property type="entry name" value="Riboflavin kinase-like"/>
    <property type="match status" value="1"/>
</dbReference>
<dbReference type="EC" id="2.7.7.2" evidence="15"/>
<keyword evidence="8 15" id="KW-0547">Nucleotide-binding</keyword>
<dbReference type="NCBIfam" id="NF004162">
    <property type="entry name" value="PRK05627.1-5"/>
    <property type="match status" value="1"/>
</dbReference>
<evidence type="ECO:0000256" key="10">
    <source>
        <dbReference type="ARBA" id="ARBA00022827"/>
    </source>
</evidence>
<name>A0A379EXS9_9BACT</name>
<evidence type="ECO:0000259" key="16">
    <source>
        <dbReference type="SMART" id="SM00904"/>
    </source>
</evidence>
<evidence type="ECO:0000256" key="4">
    <source>
        <dbReference type="ARBA" id="ARBA00022630"/>
    </source>
</evidence>
<evidence type="ECO:0000256" key="13">
    <source>
        <dbReference type="ARBA" id="ARBA00047880"/>
    </source>
</evidence>
<dbReference type="GO" id="GO:0003919">
    <property type="term" value="F:FMN adenylyltransferase activity"/>
    <property type="evidence" value="ECO:0007669"/>
    <property type="project" value="UniProtKB-UniRule"/>
</dbReference>
<keyword evidence="9 15" id="KW-0418">Kinase</keyword>
<feature type="domain" description="Riboflavin kinase" evidence="16">
    <location>
        <begin position="211"/>
        <end position="338"/>
    </location>
</feature>
<dbReference type="GO" id="GO:0005524">
    <property type="term" value="F:ATP binding"/>
    <property type="evidence" value="ECO:0007669"/>
    <property type="project" value="UniProtKB-UniRule"/>
</dbReference>
<keyword evidence="5 15" id="KW-0288">FMN</keyword>
<evidence type="ECO:0000256" key="7">
    <source>
        <dbReference type="ARBA" id="ARBA00022695"/>
    </source>
</evidence>
<comment type="pathway">
    <text evidence="3 15">Cofactor biosynthesis; FMN biosynthesis; FMN from riboflavin (ATP route): step 1/1.</text>
</comment>
<dbReference type="GO" id="GO:0006747">
    <property type="term" value="P:FAD biosynthetic process"/>
    <property type="evidence" value="ECO:0007669"/>
    <property type="project" value="UniProtKB-UniRule"/>
</dbReference>
<evidence type="ECO:0000256" key="6">
    <source>
        <dbReference type="ARBA" id="ARBA00022679"/>
    </source>
</evidence>
<evidence type="ECO:0000256" key="14">
    <source>
        <dbReference type="ARBA" id="ARBA00049494"/>
    </source>
</evidence>
<dbReference type="GO" id="GO:0009398">
    <property type="term" value="P:FMN biosynthetic process"/>
    <property type="evidence" value="ECO:0007669"/>
    <property type="project" value="UniProtKB-UniRule"/>
</dbReference>
<dbReference type="InterPro" id="IPR002606">
    <property type="entry name" value="Riboflavin_kinase_bac"/>
</dbReference>
<reference evidence="17 18" key="1">
    <citation type="submission" date="2018-06" db="EMBL/GenBank/DDBJ databases">
        <authorList>
            <consortium name="Pathogen Informatics"/>
            <person name="Doyle S."/>
        </authorList>
    </citation>
    <scope>NUCLEOTIDE SEQUENCE [LARGE SCALE GENOMIC DNA]</scope>
    <source>
        <strain evidence="17 18">NCTC13043</strain>
    </source>
</reference>
<dbReference type="PIRSF" id="PIRSF004491">
    <property type="entry name" value="FAD_Synth"/>
    <property type="match status" value="1"/>
</dbReference>
<evidence type="ECO:0000313" key="17">
    <source>
        <dbReference type="EMBL" id="SUC11209.1"/>
    </source>
</evidence>
<dbReference type="NCBIfam" id="NF004160">
    <property type="entry name" value="PRK05627.1-3"/>
    <property type="match status" value="1"/>
</dbReference>
<comment type="catalytic activity">
    <reaction evidence="13 15">
        <text>riboflavin + ATP = FMN + ADP + H(+)</text>
        <dbReference type="Rhea" id="RHEA:14357"/>
        <dbReference type="ChEBI" id="CHEBI:15378"/>
        <dbReference type="ChEBI" id="CHEBI:30616"/>
        <dbReference type="ChEBI" id="CHEBI:57986"/>
        <dbReference type="ChEBI" id="CHEBI:58210"/>
        <dbReference type="ChEBI" id="CHEBI:456216"/>
        <dbReference type="EC" id="2.7.1.26"/>
    </reaction>
</comment>
<dbReference type="Pfam" id="PF01687">
    <property type="entry name" value="Flavokinase"/>
    <property type="match status" value="1"/>
</dbReference>
<dbReference type="NCBIfam" id="TIGR00083">
    <property type="entry name" value="ribF"/>
    <property type="match status" value="1"/>
</dbReference>
<dbReference type="Pfam" id="PF06574">
    <property type="entry name" value="FAD_syn"/>
    <property type="match status" value="1"/>
</dbReference>
<keyword evidence="6 15" id="KW-0808">Transferase</keyword>
<evidence type="ECO:0000256" key="2">
    <source>
        <dbReference type="ARBA" id="ARBA00004726"/>
    </source>
</evidence>
<dbReference type="InterPro" id="IPR023465">
    <property type="entry name" value="Riboflavin_kinase_dom_sf"/>
</dbReference>
<dbReference type="UniPathway" id="UPA00276">
    <property type="reaction ID" value="UER00406"/>
</dbReference>
<protein>
    <recommendedName>
        <fullName evidence="15">Riboflavin biosynthesis protein</fullName>
    </recommendedName>
    <domain>
        <recommendedName>
            <fullName evidence="15">Riboflavin kinase</fullName>
            <ecNumber evidence="15">2.7.1.26</ecNumber>
        </recommendedName>
        <alternativeName>
            <fullName evidence="15">Flavokinase</fullName>
        </alternativeName>
    </domain>
    <domain>
        <recommendedName>
            <fullName evidence="15">FMN adenylyltransferase</fullName>
            <ecNumber evidence="15">2.7.7.2</ecNumber>
        </recommendedName>
        <alternativeName>
            <fullName evidence="15">FAD pyrophosphorylase</fullName>
        </alternativeName>
        <alternativeName>
            <fullName evidence="15">FAD synthase</fullName>
        </alternativeName>
    </domain>
</protein>
<keyword evidence="11 15" id="KW-0067">ATP-binding</keyword>
<dbReference type="FunFam" id="3.40.50.620:FF:000021">
    <property type="entry name" value="Riboflavin biosynthesis protein"/>
    <property type="match status" value="1"/>
</dbReference>
<proteinExistence type="inferred from homology"/>
<dbReference type="InterPro" id="IPR014729">
    <property type="entry name" value="Rossmann-like_a/b/a_fold"/>
</dbReference>
<comment type="function">
    <text evidence="1">Catalyzes the phosphorylation of riboflavin to FMN followed by the adenylation of FMN to FAD.</text>
</comment>
<evidence type="ECO:0000256" key="5">
    <source>
        <dbReference type="ARBA" id="ARBA00022643"/>
    </source>
</evidence>
<dbReference type="EC" id="2.7.1.26" evidence="15"/>
<dbReference type="InterPro" id="IPR023468">
    <property type="entry name" value="Riboflavin_kinase"/>
</dbReference>
<evidence type="ECO:0000256" key="9">
    <source>
        <dbReference type="ARBA" id="ARBA00022777"/>
    </source>
</evidence>
<dbReference type="GO" id="GO:0009231">
    <property type="term" value="P:riboflavin biosynthetic process"/>
    <property type="evidence" value="ECO:0007669"/>
    <property type="project" value="InterPro"/>
</dbReference>
<gene>
    <name evidence="17" type="primary">ribF</name>
    <name evidence="17" type="ORF">NCTC13043_00052</name>
</gene>